<keyword evidence="2 7" id="KW-0436">Ligase</keyword>
<dbReference type="Gene3D" id="3.40.50.620">
    <property type="entry name" value="HUPs"/>
    <property type="match status" value="1"/>
</dbReference>
<evidence type="ECO:0000256" key="6">
    <source>
        <dbReference type="ARBA" id="ARBA00048539"/>
    </source>
</evidence>
<dbReference type="InterPro" id="IPR015262">
    <property type="entry name" value="tRNA_Ile_lys_synt_subst-bd"/>
</dbReference>
<dbReference type="InterPro" id="IPR012795">
    <property type="entry name" value="tRNA_Ile_lys_synt_N"/>
</dbReference>
<gene>
    <name evidence="7" type="primary">tilS</name>
    <name evidence="10" type="ORF">SacxiDRAFT_2519</name>
</gene>
<feature type="domain" description="tRNA(Ile)-lysidine/2-thiocytidine synthase N-terminal" evidence="8">
    <location>
        <begin position="45"/>
        <end position="217"/>
    </location>
</feature>
<dbReference type="InterPro" id="IPR014729">
    <property type="entry name" value="Rossmann-like_a/b/a_fold"/>
</dbReference>
<name>I0V3N8_9PSEU</name>
<keyword evidence="11" id="KW-1185">Reference proteome</keyword>
<dbReference type="Pfam" id="PF01171">
    <property type="entry name" value="ATP_bind_3"/>
    <property type="match status" value="1"/>
</dbReference>
<dbReference type="EC" id="6.3.4.19" evidence="7"/>
<evidence type="ECO:0000256" key="1">
    <source>
        <dbReference type="ARBA" id="ARBA00022490"/>
    </source>
</evidence>
<dbReference type="InterPro" id="IPR012094">
    <property type="entry name" value="tRNA_Ile_lys_synt"/>
</dbReference>
<dbReference type="GO" id="GO:0005737">
    <property type="term" value="C:cytoplasm"/>
    <property type="evidence" value="ECO:0007669"/>
    <property type="project" value="UniProtKB-SubCell"/>
</dbReference>
<dbReference type="NCBIfam" id="TIGR02432">
    <property type="entry name" value="lysidine_TilS_N"/>
    <property type="match status" value="1"/>
</dbReference>
<comment type="similarity">
    <text evidence="7">Belongs to the tRNA(Ile)-lysidine synthase family.</text>
</comment>
<dbReference type="eggNOG" id="COG0037">
    <property type="taxonomic scope" value="Bacteria"/>
</dbReference>
<keyword evidence="3 7" id="KW-0819">tRNA processing</keyword>
<dbReference type="HOGENOM" id="CLU_018869_1_1_11"/>
<sequence>MASPDALEHVPPRRRPLDAVLSVRRAVRSFLSEPEHAAHLRAGELYVGVSGGADSLALAEAAAHVGGRLGVRVCALVVDHQLQAGSSEIARRAADEALRLGVHTAKVLAVTVEGPGGPEAAARRARYAALRDNAAESALVLLGHTLDDQAETVLLGLGRGSGPRSLAGMRPFEVPWARPLLDTPRAVTRAACHELGVHPWDDPHNTDPRFRRVRLREEVLPLLEDVLAGGVAAALARTARQLREDCDALDSIADEVLAGALDGAGLRVEVLATVPSPVRRRVLRTWLLHGGVRELTDAHLRSVDELVERWRGQGGVFLPGGVEARRAHGKLVLNRCQPTTPGS</sequence>
<evidence type="ECO:0000256" key="7">
    <source>
        <dbReference type="HAMAP-Rule" id="MF_01161"/>
    </source>
</evidence>
<evidence type="ECO:0000313" key="11">
    <source>
        <dbReference type="Proteomes" id="UP000004691"/>
    </source>
</evidence>
<evidence type="ECO:0000313" key="10">
    <source>
        <dbReference type="EMBL" id="EID54741.1"/>
    </source>
</evidence>
<dbReference type="Proteomes" id="UP000004691">
    <property type="component" value="Unassembled WGS sequence"/>
</dbReference>
<dbReference type="GO" id="GO:0006400">
    <property type="term" value="P:tRNA modification"/>
    <property type="evidence" value="ECO:0007669"/>
    <property type="project" value="UniProtKB-UniRule"/>
</dbReference>
<dbReference type="Pfam" id="PF09179">
    <property type="entry name" value="TilS"/>
    <property type="match status" value="1"/>
</dbReference>
<protein>
    <recommendedName>
        <fullName evidence="7">tRNA(Ile)-lysidine synthase</fullName>
        <ecNumber evidence="7">6.3.4.19</ecNumber>
    </recommendedName>
    <alternativeName>
        <fullName evidence="7">tRNA(Ile)-2-lysyl-cytidine synthase</fullName>
    </alternativeName>
    <alternativeName>
        <fullName evidence="7">tRNA(Ile)-lysidine synthetase</fullName>
    </alternativeName>
</protein>
<dbReference type="GO" id="GO:0032267">
    <property type="term" value="F:tRNA(Ile)-lysidine synthase activity"/>
    <property type="evidence" value="ECO:0007669"/>
    <property type="project" value="UniProtKB-EC"/>
</dbReference>
<evidence type="ECO:0000259" key="8">
    <source>
        <dbReference type="Pfam" id="PF01171"/>
    </source>
</evidence>
<evidence type="ECO:0000256" key="3">
    <source>
        <dbReference type="ARBA" id="ARBA00022694"/>
    </source>
</evidence>
<keyword evidence="5 7" id="KW-0067">ATP-binding</keyword>
<dbReference type="PANTHER" id="PTHR43033">
    <property type="entry name" value="TRNA(ILE)-LYSIDINE SYNTHASE-RELATED"/>
    <property type="match status" value="1"/>
</dbReference>
<comment type="subcellular location">
    <subcellularLocation>
        <location evidence="7">Cytoplasm</location>
    </subcellularLocation>
</comment>
<comment type="catalytic activity">
    <reaction evidence="6 7">
        <text>cytidine(34) in tRNA(Ile2) + L-lysine + ATP = lysidine(34) in tRNA(Ile2) + AMP + diphosphate + H(+)</text>
        <dbReference type="Rhea" id="RHEA:43744"/>
        <dbReference type="Rhea" id="RHEA-COMP:10625"/>
        <dbReference type="Rhea" id="RHEA-COMP:10670"/>
        <dbReference type="ChEBI" id="CHEBI:15378"/>
        <dbReference type="ChEBI" id="CHEBI:30616"/>
        <dbReference type="ChEBI" id="CHEBI:32551"/>
        <dbReference type="ChEBI" id="CHEBI:33019"/>
        <dbReference type="ChEBI" id="CHEBI:82748"/>
        <dbReference type="ChEBI" id="CHEBI:83665"/>
        <dbReference type="ChEBI" id="CHEBI:456215"/>
        <dbReference type="EC" id="6.3.4.19"/>
    </reaction>
</comment>
<comment type="domain">
    <text evidence="7">The N-terminal region contains the highly conserved SGGXDS motif, predicted to be a P-loop motif involved in ATP binding.</text>
</comment>
<evidence type="ECO:0000259" key="9">
    <source>
        <dbReference type="Pfam" id="PF09179"/>
    </source>
</evidence>
<dbReference type="CDD" id="cd01992">
    <property type="entry name" value="TilS_N"/>
    <property type="match status" value="1"/>
</dbReference>
<keyword evidence="4 7" id="KW-0547">Nucleotide-binding</keyword>
<proteinExistence type="inferred from homology"/>
<dbReference type="Gene3D" id="1.20.59.20">
    <property type="match status" value="1"/>
</dbReference>
<organism evidence="10 11">
    <name type="scientific">Saccharomonospora xinjiangensis XJ-54</name>
    <dbReference type="NCBI Taxonomy" id="882086"/>
    <lineage>
        <taxon>Bacteria</taxon>
        <taxon>Bacillati</taxon>
        <taxon>Actinomycetota</taxon>
        <taxon>Actinomycetes</taxon>
        <taxon>Pseudonocardiales</taxon>
        <taxon>Pseudonocardiaceae</taxon>
        <taxon>Saccharomonospora</taxon>
    </lineage>
</organism>
<feature type="domain" description="tRNA(Ile)-lysidine synthase substrate-binding" evidence="9">
    <location>
        <begin position="266"/>
        <end position="331"/>
    </location>
</feature>
<evidence type="ECO:0000256" key="5">
    <source>
        <dbReference type="ARBA" id="ARBA00022840"/>
    </source>
</evidence>
<keyword evidence="1 7" id="KW-0963">Cytoplasm</keyword>
<dbReference type="InterPro" id="IPR011063">
    <property type="entry name" value="TilS/TtcA_N"/>
</dbReference>
<dbReference type="SUPFAM" id="SSF52402">
    <property type="entry name" value="Adenine nucleotide alpha hydrolases-like"/>
    <property type="match status" value="1"/>
</dbReference>
<comment type="function">
    <text evidence="7">Ligates lysine onto the cytidine present at position 34 of the AUA codon-specific tRNA(Ile) that contains the anticodon CAU, in an ATP-dependent manner. Cytidine is converted to lysidine, thus changing the amino acid specificity of the tRNA from methionine to isoleucine.</text>
</comment>
<dbReference type="GO" id="GO:0005524">
    <property type="term" value="F:ATP binding"/>
    <property type="evidence" value="ECO:0007669"/>
    <property type="project" value="UniProtKB-UniRule"/>
</dbReference>
<dbReference type="HAMAP" id="MF_01161">
    <property type="entry name" value="tRNA_Ile_lys_synt"/>
    <property type="match status" value="1"/>
</dbReference>
<evidence type="ECO:0000256" key="2">
    <source>
        <dbReference type="ARBA" id="ARBA00022598"/>
    </source>
</evidence>
<dbReference type="AlphaFoldDB" id="I0V3N8"/>
<dbReference type="OrthoDB" id="5244702at2"/>
<accession>I0V3N8</accession>
<reference evidence="10 11" key="1">
    <citation type="submission" date="2012-01" db="EMBL/GenBank/DDBJ databases">
        <title>Improved High-Quality Draft sequence of Saccharomonospora xinjiangensis XJ-54.</title>
        <authorList>
            <consortium name="US DOE Joint Genome Institute"/>
            <person name="Lucas S."/>
            <person name="Han J."/>
            <person name="Lapidus A."/>
            <person name="Cheng J.-F."/>
            <person name="Goodwin L."/>
            <person name="Pitluck S."/>
            <person name="Peters L."/>
            <person name="Mikhailova N."/>
            <person name="Teshima H."/>
            <person name="Detter J.C."/>
            <person name="Han C."/>
            <person name="Tapia R."/>
            <person name="Land M."/>
            <person name="Hauser L."/>
            <person name="Kyrpides N."/>
            <person name="Ivanova N."/>
            <person name="Pagani I."/>
            <person name="Brambilla E.-M."/>
            <person name="Klenk H.-P."/>
            <person name="Woyke T."/>
        </authorList>
    </citation>
    <scope>NUCLEOTIDE SEQUENCE [LARGE SCALE GENOMIC DNA]</scope>
    <source>
        <strain evidence="10 11">XJ-54</strain>
    </source>
</reference>
<dbReference type="RefSeq" id="WP_006238888.1">
    <property type="nucleotide sequence ID" value="NZ_JH636049.1"/>
</dbReference>
<feature type="binding site" evidence="7">
    <location>
        <begin position="50"/>
        <end position="55"/>
    </location>
    <ligand>
        <name>ATP</name>
        <dbReference type="ChEBI" id="CHEBI:30616"/>
    </ligand>
</feature>
<dbReference type="EMBL" id="JH636049">
    <property type="protein sequence ID" value="EID54741.1"/>
    <property type="molecule type" value="Genomic_DNA"/>
</dbReference>
<dbReference type="SUPFAM" id="SSF82829">
    <property type="entry name" value="MesJ substrate recognition domain-like"/>
    <property type="match status" value="1"/>
</dbReference>
<dbReference type="PANTHER" id="PTHR43033:SF1">
    <property type="entry name" value="TRNA(ILE)-LYSIDINE SYNTHASE-RELATED"/>
    <property type="match status" value="1"/>
</dbReference>
<dbReference type="STRING" id="882086.SacxiDRAFT_2519"/>
<evidence type="ECO:0000256" key="4">
    <source>
        <dbReference type="ARBA" id="ARBA00022741"/>
    </source>
</evidence>